<evidence type="ECO:0000313" key="17">
    <source>
        <dbReference type="EMBL" id="MEE2023878.1"/>
    </source>
</evidence>
<keyword evidence="6" id="KW-0732">Signal</keyword>
<dbReference type="InterPro" id="IPR012910">
    <property type="entry name" value="Plug_dom"/>
</dbReference>
<feature type="domain" description="TonB-dependent receptor-like beta-barrel" evidence="15">
    <location>
        <begin position="201"/>
        <end position="666"/>
    </location>
</feature>
<reference evidence="17 18" key="1">
    <citation type="submission" date="2023-06" db="EMBL/GenBank/DDBJ databases">
        <title>Alkalimonas sp., MEB004 an alkaliphilic bacterium isolated from Lonar Lake, India.</title>
        <authorList>
            <person name="Joshi A."/>
            <person name="Thite S."/>
        </authorList>
    </citation>
    <scope>NUCLEOTIDE SEQUENCE [LARGE SCALE GENOMIC DNA]</scope>
    <source>
        <strain evidence="17 18">MEB004</strain>
    </source>
</reference>
<evidence type="ECO:0000256" key="10">
    <source>
        <dbReference type="ARBA" id="ARBA00023136"/>
    </source>
</evidence>
<keyword evidence="18" id="KW-1185">Reference proteome</keyword>
<feature type="short sequence motif" description="TonB C-terminal box" evidence="13">
    <location>
        <begin position="692"/>
        <end position="709"/>
    </location>
</feature>
<dbReference type="Proteomes" id="UP001339167">
    <property type="component" value="Unassembled WGS sequence"/>
</dbReference>
<dbReference type="EMBL" id="JAUGZK010000004">
    <property type="protein sequence ID" value="MEE2023878.1"/>
    <property type="molecule type" value="Genomic_DNA"/>
</dbReference>
<comment type="subcellular location">
    <subcellularLocation>
        <location evidence="1 12">Cell outer membrane</location>
        <topology evidence="1 12">Multi-pass membrane protein</topology>
    </subcellularLocation>
</comment>
<gene>
    <name evidence="17" type="ORF">QWF21_06430</name>
</gene>
<feature type="domain" description="TonB-dependent receptor plug" evidence="16">
    <location>
        <begin position="55"/>
        <end position="160"/>
    </location>
</feature>
<dbReference type="RefSeq" id="WP_330087227.1">
    <property type="nucleotide sequence ID" value="NZ_JAUGZK010000004.1"/>
</dbReference>
<dbReference type="PANTHER" id="PTHR32552:SF81">
    <property type="entry name" value="TONB-DEPENDENT OUTER MEMBRANE RECEPTOR"/>
    <property type="match status" value="1"/>
</dbReference>
<keyword evidence="4" id="KW-0410">Iron transport</keyword>
<evidence type="ECO:0000256" key="1">
    <source>
        <dbReference type="ARBA" id="ARBA00004571"/>
    </source>
</evidence>
<dbReference type="Gene3D" id="2.40.170.20">
    <property type="entry name" value="TonB-dependent receptor, beta-barrel domain"/>
    <property type="match status" value="1"/>
</dbReference>
<keyword evidence="11 12" id="KW-0998">Cell outer membrane</keyword>
<dbReference type="Pfam" id="PF07715">
    <property type="entry name" value="Plug"/>
    <property type="match status" value="1"/>
</dbReference>
<dbReference type="SUPFAM" id="SSF56935">
    <property type="entry name" value="Porins"/>
    <property type="match status" value="1"/>
</dbReference>
<comment type="similarity">
    <text evidence="12 14">Belongs to the TonB-dependent receptor family.</text>
</comment>
<keyword evidence="17" id="KW-0675">Receptor</keyword>
<keyword evidence="9 14" id="KW-0798">TonB box</keyword>
<evidence type="ECO:0000256" key="8">
    <source>
        <dbReference type="ARBA" id="ARBA00023065"/>
    </source>
</evidence>
<keyword evidence="10 12" id="KW-0472">Membrane</keyword>
<evidence type="ECO:0000256" key="13">
    <source>
        <dbReference type="PROSITE-ProRule" id="PRU10144"/>
    </source>
</evidence>
<organism evidence="17 18">
    <name type="scientific">Alkalimonas mucilaginosa</name>
    <dbReference type="NCBI Taxonomy" id="3057676"/>
    <lineage>
        <taxon>Bacteria</taxon>
        <taxon>Pseudomonadati</taxon>
        <taxon>Pseudomonadota</taxon>
        <taxon>Gammaproteobacteria</taxon>
        <taxon>Alkalimonas</taxon>
    </lineage>
</organism>
<keyword evidence="3 12" id="KW-1134">Transmembrane beta strand</keyword>
<protein>
    <submittedName>
        <fullName evidence="17">TonB-dependent receptor</fullName>
    </submittedName>
</protein>
<evidence type="ECO:0000313" key="18">
    <source>
        <dbReference type="Proteomes" id="UP001339167"/>
    </source>
</evidence>
<evidence type="ECO:0000256" key="4">
    <source>
        <dbReference type="ARBA" id="ARBA00022496"/>
    </source>
</evidence>
<comment type="caution">
    <text evidence="17">The sequence shown here is derived from an EMBL/GenBank/DDBJ whole genome shotgun (WGS) entry which is preliminary data.</text>
</comment>
<dbReference type="PANTHER" id="PTHR32552">
    <property type="entry name" value="FERRICHROME IRON RECEPTOR-RELATED"/>
    <property type="match status" value="1"/>
</dbReference>
<evidence type="ECO:0000256" key="6">
    <source>
        <dbReference type="ARBA" id="ARBA00022729"/>
    </source>
</evidence>
<dbReference type="InterPro" id="IPR010917">
    <property type="entry name" value="TonB_rcpt_CS"/>
</dbReference>
<evidence type="ECO:0000256" key="5">
    <source>
        <dbReference type="ARBA" id="ARBA00022692"/>
    </source>
</evidence>
<evidence type="ECO:0000259" key="16">
    <source>
        <dbReference type="Pfam" id="PF07715"/>
    </source>
</evidence>
<dbReference type="InterPro" id="IPR039426">
    <property type="entry name" value="TonB-dep_rcpt-like"/>
</dbReference>
<evidence type="ECO:0000256" key="3">
    <source>
        <dbReference type="ARBA" id="ARBA00022452"/>
    </source>
</evidence>
<evidence type="ECO:0000256" key="2">
    <source>
        <dbReference type="ARBA" id="ARBA00022448"/>
    </source>
</evidence>
<keyword evidence="8" id="KW-0406">Ion transport</keyword>
<evidence type="ECO:0000256" key="14">
    <source>
        <dbReference type="RuleBase" id="RU003357"/>
    </source>
</evidence>
<evidence type="ECO:0000256" key="9">
    <source>
        <dbReference type="ARBA" id="ARBA00023077"/>
    </source>
</evidence>
<dbReference type="PROSITE" id="PS52016">
    <property type="entry name" value="TONB_DEPENDENT_REC_3"/>
    <property type="match status" value="1"/>
</dbReference>
<keyword evidence="5 12" id="KW-0812">Transmembrane</keyword>
<evidence type="ECO:0000256" key="7">
    <source>
        <dbReference type="ARBA" id="ARBA00023004"/>
    </source>
</evidence>
<evidence type="ECO:0000256" key="11">
    <source>
        <dbReference type="ARBA" id="ARBA00023237"/>
    </source>
</evidence>
<dbReference type="Pfam" id="PF00593">
    <property type="entry name" value="TonB_dep_Rec_b-barrel"/>
    <property type="match status" value="1"/>
</dbReference>
<proteinExistence type="inferred from homology"/>
<evidence type="ECO:0000256" key="12">
    <source>
        <dbReference type="PROSITE-ProRule" id="PRU01360"/>
    </source>
</evidence>
<dbReference type="InterPro" id="IPR036942">
    <property type="entry name" value="Beta-barrel_TonB_sf"/>
</dbReference>
<evidence type="ECO:0000259" key="15">
    <source>
        <dbReference type="Pfam" id="PF00593"/>
    </source>
</evidence>
<keyword evidence="2 12" id="KW-0813">Transport</keyword>
<accession>A0ABU7JDW0</accession>
<keyword evidence="7" id="KW-0408">Iron</keyword>
<sequence>MVLLTPFARMIPLPETTMRCRYSVVAACILASFGGVAEEFIERLEVQGDFRRLSVQNIAGSIAVLSTDDMQRSSAQHLDDVLNQLANVNFAAGASRGRFVQMRGIGERSEFIDVINPSVGVLIDGIDYSGLGISSIAHAEQLEVFRGPEATRFGTNAMAGMLNLTSKQPDFRRDGAVSATLANYNSWQLSGMVSDAISEQLAFSLTLDKQVSDGFIENTYLNRKDTNDIDELTARGRLLYRHSDQLQWQLIAHVIEQNNGYDAFSLDRNRTTLSDEPGKDKLSSKALALRSDYNGLSGVDLMWQLSWLSADSDYSFDEDWSFVGIRPGWEYSYFDRYLRSREQWTLDYRLVSDDEGRIGEHTDWVLGFYASGRELDLQRLRRAGSEFRQFDSSLYRDNLALYGETSTALSEQVTLIVGGRVERYKDEYTDSGELGIKQQHTMWGGKLSLNFQASEQAMIYTLLSRGYKVGGVNGEALSRAGDDGFSSLLQQATFEPETLVNAEFGVKGAAIDGSLVTRVAAFHMWRDAMQVKGWLNPDLGPEFAGFIDNAGRGRNYGIEMENRIVLHPSFTLHVNAGLLKSKLGPYVTQSGLDMTGRDQAHAPRFTYQLAGDWFLSEQLTLQASVQGKSGFYYSDGHNARSTSSELVNLRLTYQLEQWQFALWSRNALDKDQAVRGFYFGNDPRDEYAPHTYEQWGEPRRFGVTASYQF</sequence>
<dbReference type="InterPro" id="IPR000531">
    <property type="entry name" value="Beta-barrel_TonB"/>
</dbReference>
<dbReference type="PROSITE" id="PS01156">
    <property type="entry name" value="TONB_DEPENDENT_REC_2"/>
    <property type="match status" value="1"/>
</dbReference>
<name>A0ABU7JDW0_9GAMM</name>